<evidence type="ECO:0000313" key="10">
    <source>
        <dbReference type="EMBL" id="CAD7704706.1"/>
    </source>
</evidence>
<dbReference type="OrthoDB" id="568369at2759"/>
<evidence type="ECO:0000256" key="2">
    <source>
        <dbReference type="ARBA" id="ARBA00012513"/>
    </source>
</evidence>
<name>A0A8S1JC47_9CHLO</name>
<protein>
    <recommendedName>
        <fullName evidence="2">non-specific serine/threonine protein kinase</fullName>
        <ecNumber evidence="2">2.7.11.1</ecNumber>
    </recommendedName>
</protein>
<dbReference type="PROSITE" id="PS00108">
    <property type="entry name" value="PROTEIN_KINASE_ST"/>
    <property type="match status" value="1"/>
</dbReference>
<keyword evidence="3" id="KW-0808">Transferase</keyword>
<dbReference type="PANTHER" id="PTHR43671:SF13">
    <property type="entry name" value="SERINE_THREONINE-PROTEIN KINASE NEK2"/>
    <property type="match status" value="1"/>
</dbReference>
<dbReference type="PROSITE" id="PS50011">
    <property type="entry name" value="PROTEIN_KINASE_DOM"/>
    <property type="match status" value="1"/>
</dbReference>
<evidence type="ECO:0000256" key="4">
    <source>
        <dbReference type="ARBA" id="ARBA00022741"/>
    </source>
</evidence>
<accession>A0A8S1JC47</accession>
<evidence type="ECO:0000256" key="3">
    <source>
        <dbReference type="ARBA" id="ARBA00022679"/>
    </source>
</evidence>
<dbReference type="GO" id="GO:0005737">
    <property type="term" value="C:cytoplasm"/>
    <property type="evidence" value="ECO:0007669"/>
    <property type="project" value="TreeGrafter"/>
</dbReference>
<dbReference type="InterPro" id="IPR017441">
    <property type="entry name" value="Protein_kinase_ATP_BS"/>
</dbReference>
<gene>
    <name evidence="10" type="ORF">OSTQU699_LOCUS10061</name>
</gene>
<dbReference type="SUPFAM" id="SSF56112">
    <property type="entry name" value="Protein kinase-like (PK-like)"/>
    <property type="match status" value="1"/>
</dbReference>
<dbReference type="SMART" id="SM00220">
    <property type="entry name" value="S_TKc"/>
    <property type="match status" value="1"/>
</dbReference>
<reference evidence="10" key="1">
    <citation type="submission" date="2020-12" db="EMBL/GenBank/DDBJ databases">
        <authorList>
            <person name="Iha C."/>
        </authorList>
    </citation>
    <scope>NUCLEOTIDE SEQUENCE</scope>
</reference>
<dbReference type="PANTHER" id="PTHR43671">
    <property type="entry name" value="SERINE/THREONINE-PROTEIN KINASE NEK"/>
    <property type="match status" value="1"/>
</dbReference>
<dbReference type="PROSITE" id="PS00107">
    <property type="entry name" value="PROTEIN_KINASE_ATP"/>
    <property type="match status" value="1"/>
</dbReference>
<evidence type="ECO:0000313" key="11">
    <source>
        <dbReference type="Proteomes" id="UP000708148"/>
    </source>
</evidence>
<dbReference type="GO" id="GO:0005524">
    <property type="term" value="F:ATP binding"/>
    <property type="evidence" value="ECO:0007669"/>
    <property type="project" value="UniProtKB-UniRule"/>
</dbReference>
<feature type="domain" description="Protein kinase" evidence="9">
    <location>
        <begin position="1303"/>
        <end position="1597"/>
    </location>
</feature>
<dbReference type="InterPro" id="IPR011009">
    <property type="entry name" value="Kinase-like_dom_sf"/>
</dbReference>
<feature type="compositionally biased region" description="Basic and acidic residues" evidence="8">
    <location>
        <begin position="1133"/>
        <end position="1142"/>
    </location>
</feature>
<dbReference type="Gene3D" id="3.30.200.20">
    <property type="entry name" value="Phosphorylase Kinase, domain 1"/>
    <property type="match status" value="1"/>
</dbReference>
<comment type="similarity">
    <text evidence="1">Belongs to the protein kinase superfamily. NEK Ser/Thr protein kinase family. NIMA subfamily.</text>
</comment>
<evidence type="ECO:0000256" key="8">
    <source>
        <dbReference type="SAM" id="MobiDB-lite"/>
    </source>
</evidence>
<dbReference type="Proteomes" id="UP000708148">
    <property type="component" value="Unassembled WGS sequence"/>
</dbReference>
<sequence length="1774" mass="196070">MKFARVCLSGSWLAFGRRTLGATEMLLPVFPSHAHLQESRRPCRIWVEDQPTRGRFLFSYKCGKEWCSQRITLSTDKWKSTAKNQDNVIWIVSLGLREYKKLRRICSELLPMVRQLVQEVNWHEATIEDKGPSIDDILSFHPVALKWDKQGVCIFCYEPGAQKKLQVANVTPDVNEGTLEFVWNVKGGLRTQERRQVVEDLSQAIGLMKKIRNKSFDKPIGEGLLWKSVTQLQVDLPPQRHPHVGNILEQLLPSEGLERNLEGLSKMLATMKGGSFPIEGDTESNLVPTTVWLDHGVLKPLVYQMADYQRASDERIYSRALQALLRLLKVGGSTASSEFIKAVVLAISGEGLTHIGVYRILAAVLHRPEVKQAAMDLNMPNVLLTELQRYCVLMISRKASNPNGMITTRSGRYSARTTATGGLAGSPPPGPLPPHLLPNEGQYSLMERIWGVQPHMSTDQNLLHLHSSVLEILLALSPLEVPEAEPASDDFKCTLVKHLLLLGPSKYSFKWQQSVRTYDLAIACVHEYACGAPRGVSFGDEQGFRLFLPRAKTEMDEPAEQDLLVGYIVPEILELVEMRTLDVTVQRGLYERLRLIVDYVWSSPSPILAQQLLDTLTQPLVELCSMILKGALARNGDWPITLLQLFYLILSLFTALSERVADKHAQDELLRAISSAEDFMELLWHYAYHTLTCDRAREVLGDCEVETMCLGVWRFLTSVAELCKDQGTDDDADSVVNTLSGQLAFPLEPESGLVVRILGMVHWVDEDEFRDDLCVQVLAFLEAFFSIPNSLITEAPDLITQELELNFRAFQGHSASSAGDFRCTQCRVCAASLAVIQSILAMQLEAVYLYAMHLRMGEHLVQEIVPQGSDDAPTVCLKDGCLPFLPKGNGRGLRGGVASTSCDSGRPLSSHPVFEVEELSSTSEEEASMRGDECSEASWASPALGGVAPRSCSPSGSGWVYSRPTTTTTSSVMSLDSVEFEGRCMEAPRPPGVPKLDLSNVANGSDGYYTPLSEDDYESTILEEDDPVARNAALACASAAAERVAEGASESGSEDRELALVPQPMDGPCGPGQQVGDSPLRPVSQLESDAPPLALMPIPECRQMVDWDKFDGLTSGRPPSNFEFTGDCSEDARRWEEWEPRSEQTSSEYDLTEYSEVASTSSAPNPGGTGHLEKKKRPVVPPVALDVVCRSQEVVHHVKAPGPGPGPSGSQKGKIIWKHKDLHAGVLRVLLELVLLEFETVGRRHGGESVLVRRLCVALHQHLNKLHNKGLLLELRDWAVLRGPSHIRLVRLVMKELFDERSYESLGRIGRGQFAQVHRCSQPLEGGPATCAVKVVDVPEDAQAMRSLRDIYREIEVLECLSEHPCVSELYDYGVVEDTVFVVMKEYKCDLLTWRRRMSSPPPPKLCLKIFLHVAEAVQKVHQSGVAHFDLKCSNVFLEALPGLSEDRFWSPQMDDPAFRVVLGDFGEAMRIGDDHETTLRSRGTEWMKSPEMLLVGKGTHGGESVAPPTFPSDVWALGCLLFELQSGKPLFDDSDWGEFFVRITDSSMPLIPTEKLGMLPRTSQRIVATLLSFVLIRDPRLRPPLVAVIAWVQNMLAGHAPPSAPARHAPRSLPPSPSPPTPASGSTTSATLATCRRGSRNAFTFVPLTETVLLCSRRALEDPWTLLQKRVSHILYINSGGGPEELAVVRGVACRADVPLVTVDKLVAGEEAWARLVGSVLRMVKRGRRLAVVSGEGGGWGAGMERVGVTLLSEELGWPRMKCRLNVRAVMVQ</sequence>
<feature type="compositionally biased region" description="Pro residues" evidence="8">
    <location>
        <begin position="1613"/>
        <end position="1623"/>
    </location>
</feature>
<dbReference type="GO" id="GO:0004674">
    <property type="term" value="F:protein serine/threonine kinase activity"/>
    <property type="evidence" value="ECO:0007669"/>
    <property type="project" value="UniProtKB-EC"/>
</dbReference>
<keyword evidence="6 7" id="KW-0067">ATP-binding</keyword>
<evidence type="ECO:0000256" key="5">
    <source>
        <dbReference type="ARBA" id="ARBA00022777"/>
    </source>
</evidence>
<evidence type="ECO:0000256" key="1">
    <source>
        <dbReference type="ARBA" id="ARBA00010886"/>
    </source>
</evidence>
<keyword evidence="11" id="KW-1185">Reference proteome</keyword>
<dbReference type="Pfam" id="PF00069">
    <property type="entry name" value="Pkinase"/>
    <property type="match status" value="1"/>
</dbReference>
<evidence type="ECO:0000259" key="9">
    <source>
        <dbReference type="PROSITE" id="PS50011"/>
    </source>
</evidence>
<dbReference type="Gene3D" id="1.10.510.10">
    <property type="entry name" value="Transferase(Phosphotransferase) domain 1"/>
    <property type="match status" value="1"/>
</dbReference>
<dbReference type="GO" id="GO:0007059">
    <property type="term" value="P:chromosome segregation"/>
    <property type="evidence" value="ECO:0007669"/>
    <property type="project" value="TreeGrafter"/>
</dbReference>
<dbReference type="InterPro" id="IPR000719">
    <property type="entry name" value="Prot_kinase_dom"/>
</dbReference>
<dbReference type="EMBL" id="CAJHUC010002944">
    <property type="protein sequence ID" value="CAD7704706.1"/>
    <property type="molecule type" value="Genomic_DNA"/>
</dbReference>
<organism evidence="10 11">
    <name type="scientific">Ostreobium quekettii</name>
    <dbReference type="NCBI Taxonomy" id="121088"/>
    <lineage>
        <taxon>Eukaryota</taxon>
        <taxon>Viridiplantae</taxon>
        <taxon>Chlorophyta</taxon>
        <taxon>core chlorophytes</taxon>
        <taxon>Ulvophyceae</taxon>
        <taxon>TCBD clade</taxon>
        <taxon>Bryopsidales</taxon>
        <taxon>Ostreobineae</taxon>
        <taxon>Ostreobiaceae</taxon>
        <taxon>Ostreobium</taxon>
    </lineage>
</organism>
<comment type="caution">
    <text evidence="10">The sequence shown here is derived from an EMBL/GenBank/DDBJ whole genome shotgun (WGS) entry which is preliminary data.</text>
</comment>
<dbReference type="InterPro" id="IPR008271">
    <property type="entry name" value="Ser/Thr_kinase_AS"/>
</dbReference>
<keyword evidence="4 7" id="KW-0547">Nucleotide-binding</keyword>
<feature type="region of interest" description="Disordered" evidence="8">
    <location>
        <begin position="1603"/>
        <end position="1632"/>
    </location>
</feature>
<evidence type="ECO:0000256" key="6">
    <source>
        <dbReference type="ARBA" id="ARBA00022840"/>
    </source>
</evidence>
<dbReference type="GO" id="GO:0005634">
    <property type="term" value="C:nucleus"/>
    <property type="evidence" value="ECO:0007669"/>
    <property type="project" value="TreeGrafter"/>
</dbReference>
<evidence type="ECO:0000256" key="7">
    <source>
        <dbReference type="PROSITE-ProRule" id="PRU10141"/>
    </source>
</evidence>
<proteinExistence type="inferred from homology"/>
<feature type="binding site" evidence="7">
    <location>
        <position position="1334"/>
    </location>
    <ligand>
        <name>ATP</name>
        <dbReference type="ChEBI" id="CHEBI:30616"/>
    </ligand>
</feature>
<feature type="region of interest" description="Disordered" evidence="8">
    <location>
        <begin position="1133"/>
        <end position="1177"/>
    </location>
</feature>
<dbReference type="EC" id="2.7.11.1" evidence="2"/>
<keyword evidence="5" id="KW-0418">Kinase</keyword>
<dbReference type="InterPro" id="IPR050660">
    <property type="entry name" value="NEK_Ser/Thr_kinase"/>
</dbReference>